<organism evidence="1 2">
    <name type="scientific">Choiromyces venosus 120613-1</name>
    <dbReference type="NCBI Taxonomy" id="1336337"/>
    <lineage>
        <taxon>Eukaryota</taxon>
        <taxon>Fungi</taxon>
        <taxon>Dikarya</taxon>
        <taxon>Ascomycota</taxon>
        <taxon>Pezizomycotina</taxon>
        <taxon>Pezizomycetes</taxon>
        <taxon>Pezizales</taxon>
        <taxon>Tuberaceae</taxon>
        <taxon>Choiromyces</taxon>
    </lineage>
</organism>
<evidence type="ECO:0000313" key="1">
    <source>
        <dbReference type="EMBL" id="RPB03368.1"/>
    </source>
</evidence>
<keyword evidence="2" id="KW-1185">Reference proteome</keyword>
<reference evidence="1 2" key="1">
    <citation type="journal article" date="2018" name="Nat. Ecol. Evol.">
        <title>Pezizomycetes genomes reveal the molecular basis of ectomycorrhizal truffle lifestyle.</title>
        <authorList>
            <person name="Murat C."/>
            <person name="Payen T."/>
            <person name="Noel B."/>
            <person name="Kuo A."/>
            <person name="Morin E."/>
            <person name="Chen J."/>
            <person name="Kohler A."/>
            <person name="Krizsan K."/>
            <person name="Balestrini R."/>
            <person name="Da Silva C."/>
            <person name="Montanini B."/>
            <person name="Hainaut M."/>
            <person name="Levati E."/>
            <person name="Barry K.W."/>
            <person name="Belfiori B."/>
            <person name="Cichocki N."/>
            <person name="Clum A."/>
            <person name="Dockter R.B."/>
            <person name="Fauchery L."/>
            <person name="Guy J."/>
            <person name="Iotti M."/>
            <person name="Le Tacon F."/>
            <person name="Lindquist E.A."/>
            <person name="Lipzen A."/>
            <person name="Malagnac F."/>
            <person name="Mello A."/>
            <person name="Molinier V."/>
            <person name="Miyauchi S."/>
            <person name="Poulain J."/>
            <person name="Riccioni C."/>
            <person name="Rubini A."/>
            <person name="Sitrit Y."/>
            <person name="Splivallo R."/>
            <person name="Traeger S."/>
            <person name="Wang M."/>
            <person name="Zifcakova L."/>
            <person name="Wipf D."/>
            <person name="Zambonelli A."/>
            <person name="Paolocci F."/>
            <person name="Nowrousian M."/>
            <person name="Ottonello S."/>
            <person name="Baldrian P."/>
            <person name="Spatafora J.W."/>
            <person name="Henrissat B."/>
            <person name="Nagy L.G."/>
            <person name="Aury J.M."/>
            <person name="Wincker P."/>
            <person name="Grigoriev I.V."/>
            <person name="Bonfante P."/>
            <person name="Martin F.M."/>
        </authorList>
    </citation>
    <scope>NUCLEOTIDE SEQUENCE [LARGE SCALE GENOMIC DNA]</scope>
    <source>
        <strain evidence="1 2">120613-1</strain>
    </source>
</reference>
<sequence>MLGTCTCGYLRNKYTSRIVMSASTLNLVALCRNHPPSQYVCTCSTNCFHDCFKKFSLGMVCCKSGFWTRLSKKRKKHLMSWKSSGHCSNNTSFKIKYTFLENIRLSNANRLQTIIQFNLH</sequence>
<proteinExistence type="predicted"/>
<dbReference type="EMBL" id="ML120363">
    <property type="protein sequence ID" value="RPB03368.1"/>
    <property type="molecule type" value="Genomic_DNA"/>
</dbReference>
<name>A0A3N4K1G2_9PEZI</name>
<dbReference type="Proteomes" id="UP000276215">
    <property type="component" value="Unassembled WGS sequence"/>
</dbReference>
<evidence type="ECO:0000313" key="2">
    <source>
        <dbReference type="Proteomes" id="UP000276215"/>
    </source>
</evidence>
<protein>
    <submittedName>
        <fullName evidence="1">Uncharacterized protein</fullName>
    </submittedName>
</protein>
<accession>A0A3N4K1G2</accession>
<gene>
    <name evidence="1" type="ORF">L873DRAFT_234567</name>
</gene>
<dbReference type="AlphaFoldDB" id="A0A3N4K1G2"/>